<dbReference type="InterPro" id="IPR042221">
    <property type="entry name" value="Leu/Phe-tRNA_Trfase_N"/>
</dbReference>
<evidence type="ECO:0000313" key="6">
    <source>
        <dbReference type="EMBL" id="MBD8502993.1"/>
    </source>
</evidence>
<evidence type="ECO:0000256" key="1">
    <source>
        <dbReference type="ARBA" id="ARBA00022490"/>
    </source>
</evidence>
<dbReference type="InterPro" id="IPR016181">
    <property type="entry name" value="Acyl_CoA_acyltransferase"/>
</dbReference>
<comment type="subcellular location">
    <subcellularLocation>
        <location evidence="4">Cytoplasm</location>
    </subcellularLocation>
</comment>
<dbReference type="EMBL" id="JACYTO010000001">
    <property type="protein sequence ID" value="MBD8502993.1"/>
    <property type="molecule type" value="Genomic_DNA"/>
</dbReference>
<dbReference type="Proteomes" id="UP000603602">
    <property type="component" value="Unassembled WGS sequence"/>
</dbReference>
<comment type="similarity">
    <text evidence="4">Belongs to the L/F-transferase family.</text>
</comment>
<dbReference type="RefSeq" id="WP_187717734.1">
    <property type="nucleotide sequence ID" value="NZ_JACTAH010000001.1"/>
</dbReference>
<dbReference type="InterPro" id="IPR004616">
    <property type="entry name" value="Leu/Phe-tRNA_Trfase"/>
</dbReference>
<dbReference type="Gene3D" id="3.30.70.3550">
    <property type="entry name" value="Leucyl/phenylalanyl-tRNA-protein transferase, N-terminal domain"/>
    <property type="match status" value="1"/>
</dbReference>
<reference evidence="7" key="1">
    <citation type="submission" date="2023-07" db="EMBL/GenBank/DDBJ databases">
        <title>Thauera sp. CAU 1555 isolated from sand of Yaerae Beach.</title>
        <authorList>
            <person name="Kim W."/>
        </authorList>
    </citation>
    <scope>NUCLEOTIDE SEQUENCE [LARGE SCALE GENOMIC DNA]</scope>
    <source>
        <strain evidence="7">CAU 1555</strain>
    </source>
</reference>
<organism evidence="6 7">
    <name type="scientific">Thauera sedimentorum</name>
    <dbReference type="NCBI Taxonomy" id="2767595"/>
    <lineage>
        <taxon>Bacteria</taxon>
        <taxon>Pseudomonadati</taxon>
        <taxon>Pseudomonadota</taxon>
        <taxon>Betaproteobacteria</taxon>
        <taxon>Rhodocyclales</taxon>
        <taxon>Zoogloeaceae</taxon>
        <taxon>Thauera</taxon>
    </lineage>
</organism>
<dbReference type="Pfam" id="PF03588">
    <property type="entry name" value="Leu_Phe_trans"/>
    <property type="match status" value="1"/>
</dbReference>
<keyword evidence="7" id="KW-1185">Reference proteome</keyword>
<dbReference type="PANTHER" id="PTHR30098:SF2">
    <property type="entry name" value="LEUCYL_PHENYLALANYL-TRNA--PROTEIN TRANSFERASE"/>
    <property type="match status" value="1"/>
</dbReference>
<keyword evidence="3 4" id="KW-0012">Acyltransferase</keyword>
<dbReference type="SUPFAM" id="SSF55729">
    <property type="entry name" value="Acyl-CoA N-acyltransferases (Nat)"/>
    <property type="match status" value="1"/>
</dbReference>
<comment type="catalytic activity">
    <reaction evidence="4">
        <text>L-phenylalanyl-tRNA(Phe) + an N-terminal L-alpha-aminoacyl-[protein] = an N-terminal L-phenylalanyl-L-alpha-aminoacyl-[protein] + tRNA(Phe)</text>
        <dbReference type="Rhea" id="RHEA:43632"/>
        <dbReference type="Rhea" id="RHEA-COMP:9668"/>
        <dbReference type="Rhea" id="RHEA-COMP:9699"/>
        <dbReference type="Rhea" id="RHEA-COMP:10636"/>
        <dbReference type="Rhea" id="RHEA-COMP:10637"/>
        <dbReference type="ChEBI" id="CHEBI:78442"/>
        <dbReference type="ChEBI" id="CHEBI:78531"/>
        <dbReference type="ChEBI" id="CHEBI:78597"/>
        <dbReference type="ChEBI" id="CHEBI:83561"/>
        <dbReference type="EC" id="2.3.2.6"/>
    </reaction>
</comment>
<comment type="catalytic activity">
    <reaction evidence="4">
        <text>N-terminal L-arginyl-[protein] + L-leucyl-tRNA(Leu) = N-terminal L-leucyl-L-arginyl-[protein] + tRNA(Leu) + H(+)</text>
        <dbReference type="Rhea" id="RHEA:50416"/>
        <dbReference type="Rhea" id="RHEA-COMP:9613"/>
        <dbReference type="Rhea" id="RHEA-COMP:9622"/>
        <dbReference type="Rhea" id="RHEA-COMP:12672"/>
        <dbReference type="Rhea" id="RHEA-COMP:12673"/>
        <dbReference type="ChEBI" id="CHEBI:15378"/>
        <dbReference type="ChEBI" id="CHEBI:64719"/>
        <dbReference type="ChEBI" id="CHEBI:78442"/>
        <dbReference type="ChEBI" id="CHEBI:78494"/>
        <dbReference type="ChEBI" id="CHEBI:133044"/>
        <dbReference type="EC" id="2.3.2.6"/>
    </reaction>
</comment>
<feature type="region of interest" description="Disordered" evidence="5">
    <location>
        <begin position="214"/>
        <end position="235"/>
    </location>
</feature>
<dbReference type="EC" id="2.3.2.6" evidence="4"/>
<proteinExistence type="inferred from homology"/>
<dbReference type="PANTHER" id="PTHR30098">
    <property type="entry name" value="LEUCYL/PHENYLALANYL-TRNA--PROTEIN TRANSFERASE"/>
    <property type="match status" value="1"/>
</dbReference>
<sequence>MIPWLFDRPAFPPVERALREPEGLIAAGGELGPEWLLAAYRRGIFPWYSPGEPILWWSPDPRLVLFPGEIRITRSLRKTLRQGRFEIRLDTAFAEVMAACAAPREPGGGTWITAEMQAAYLRMHELGYAHSVESWSDGRLVGGLYGMALGRAFFGESMFSRQSDASKVALAHLARFLEMRDYAVIDCQMTTQHLLSMGAREVSRSDFSRGLATWTHEGPPTGRWPADAAQGMDWR</sequence>
<evidence type="ECO:0000313" key="7">
    <source>
        <dbReference type="Proteomes" id="UP000603602"/>
    </source>
</evidence>
<keyword evidence="2 4" id="KW-0808">Transferase</keyword>
<comment type="catalytic activity">
    <reaction evidence="4">
        <text>N-terminal L-lysyl-[protein] + L-leucyl-tRNA(Leu) = N-terminal L-leucyl-L-lysyl-[protein] + tRNA(Leu) + H(+)</text>
        <dbReference type="Rhea" id="RHEA:12340"/>
        <dbReference type="Rhea" id="RHEA-COMP:9613"/>
        <dbReference type="Rhea" id="RHEA-COMP:9622"/>
        <dbReference type="Rhea" id="RHEA-COMP:12670"/>
        <dbReference type="Rhea" id="RHEA-COMP:12671"/>
        <dbReference type="ChEBI" id="CHEBI:15378"/>
        <dbReference type="ChEBI" id="CHEBI:65249"/>
        <dbReference type="ChEBI" id="CHEBI:78442"/>
        <dbReference type="ChEBI" id="CHEBI:78494"/>
        <dbReference type="ChEBI" id="CHEBI:133043"/>
        <dbReference type="EC" id="2.3.2.6"/>
    </reaction>
</comment>
<evidence type="ECO:0000256" key="3">
    <source>
        <dbReference type="ARBA" id="ARBA00023315"/>
    </source>
</evidence>
<evidence type="ECO:0000256" key="5">
    <source>
        <dbReference type="SAM" id="MobiDB-lite"/>
    </source>
</evidence>
<dbReference type="Gene3D" id="3.40.630.70">
    <property type="entry name" value="Leucyl/phenylalanyl-tRNA-protein transferase, C-terminal domain"/>
    <property type="match status" value="1"/>
</dbReference>
<keyword evidence="1 4" id="KW-0963">Cytoplasm</keyword>
<dbReference type="InterPro" id="IPR042203">
    <property type="entry name" value="Leu/Phe-tRNA_Trfase_C"/>
</dbReference>
<dbReference type="GO" id="GO:0008914">
    <property type="term" value="F:leucyl-tRNA--protein transferase activity"/>
    <property type="evidence" value="ECO:0007669"/>
    <property type="project" value="UniProtKB-EC"/>
</dbReference>
<dbReference type="HAMAP" id="MF_00688">
    <property type="entry name" value="Leu_Phe_trans"/>
    <property type="match status" value="1"/>
</dbReference>
<dbReference type="NCBIfam" id="TIGR00667">
    <property type="entry name" value="aat"/>
    <property type="match status" value="1"/>
</dbReference>
<comment type="function">
    <text evidence="4">Functions in the N-end rule pathway of protein degradation where it conjugates Leu, Phe and, less efficiently, Met from aminoacyl-tRNAs to the N-termini of proteins containing an N-terminal arginine or lysine.</text>
</comment>
<evidence type="ECO:0000256" key="2">
    <source>
        <dbReference type="ARBA" id="ARBA00022679"/>
    </source>
</evidence>
<gene>
    <name evidence="4" type="primary">aat</name>
    <name evidence="6" type="ORF">IFO67_08875</name>
</gene>
<evidence type="ECO:0000256" key="4">
    <source>
        <dbReference type="HAMAP-Rule" id="MF_00688"/>
    </source>
</evidence>
<accession>A0ABR9B9H5</accession>
<protein>
    <recommendedName>
        <fullName evidence="4">Leucyl/phenylalanyl-tRNA--protein transferase</fullName>
        <ecNumber evidence="4">2.3.2.6</ecNumber>
    </recommendedName>
    <alternativeName>
        <fullName evidence="4">L/F-transferase</fullName>
    </alternativeName>
    <alternativeName>
        <fullName evidence="4">Leucyltransferase</fullName>
    </alternativeName>
    <alternativeName>
        <fullName evidence="4">Phenyalanyltransferase</fullName>
    </alternativeName>
</protein>
<comment type="caution">
    <text evidence="6">The sequence shown here is derived from an EMBL/GenBank/DDBJ whole genome shotgun (WGS) entry which is preliminary data.</text>
</comment>
<name>A0ABR9B9H5_9RHOO</name>